<keyword evidence="2" id="KW-1185">Reference proteome</keyword>
<dbReference type="RefSeq" id="WP_257498285.1">
    <property type="nucleotide sequence ID" value="NZ_CP102382.1"/>
</dbReference>
<evidence type="ECO:0008006" key="3">
    <source>
        <dbReference type="Google" id="ProtNLM"/>
    </source>
</evidence>
<dbReference type="EMBL" id="CP102382">
    <property type="protein sequence ID" value="UUV20384.1"/>
    <property type="molecule type" value="Genomic_DNA"/>
</dbReference>
<dbReference type="Proteomes" id="UP001317001">
    <property type="component" value="Chromosome"/>
</dbReference>
<sequence length="148" mass="17115">MLSAIKSIYVDREIKKDLSSSQIFNLGIVSVNLEDFNKRFQSNIVLEFDSFTNTFSCLSDENDLGAWFCDGIGELLAFANNPNHQTKDIIDQYINSRKTEVDHLRISSLFESYRKRYIHYTPIGFLNDANEMYIKNQMDVLLDIKVVA</sequence>
<proteinExistence type="predicted"/>
<accession>A0ABY5NPM9</accession>
<organism evidence="1 2">
    <name type="scientific">Paenimyroides aestuarii</name>
    <dbReference type="NCBI Taxonomy" id="2968490"/>
    <lineage>
        <taxon>Bacteria</taxon>
        <taxon>Pseudomonadati</taxon>
        <taxon>Bacteroidota</taxon>
        <taxon>Flavobacteriia</taxon>
        <taxon>Flavobacteriales</taxon>
        <taxon>Flavobacteriaceae</taxon>
        <taxon>Paenimyroides</taxon>
    </lineage>
</organism>
<name>A0ABY5NPM9_9FLAO</name>
<evidence type="ECO:0000313" key="1">
    <source>
        <dbReference type="EMBL" id="UUV20384.1"/>
    </source>
</evidence>
<reference evidence="1 2" key="1">
    <citation type="submission" date="2022-08" db="EMBL/GenBank/DDBJ databases">
        <title>Myroides zhujiangensis sp. nov., a novel bacterium isolated from sediment in the Pearl River Estuary.</title>
        <authorList>
            <person name="Cui L."/>
        </authorList>
    </citation>
    <scope>NUCLEOTIDE SEQUENCE [LARGE SCALE GENOMIC DNA]</scope>
    <source>
        <strain evidence="1 2">SCSIO 72103</strain>
    </source>
</reference>
<evidence type="ECO:0000313" key="2">
    <source>
        <dbReference type="Proteomes" id="UP001317001"/>
    </source>
</evidence>
<gene>
    <name evidence="1" type="ORF">NPX36_08385</name>
</gene>
<protein>
    <recommendedName>
        <fullName evidence="3">LAGLIDADG homing endonuclease</fullName>
    </recommendedName>
</protein>